<dbReference type="InterPro" id="IPR011527">
    <property type="entry name" value="ABC1_TM_dom"/>
</dbReference>
<dbReference type="GO" id="GO:0005886">
    <property type="term" value="C:plasma membrane"/>
    <property type="evidence" value="ECO:0007669"/>
    <property type="project" value="UniProtKB-SubCell"/>
</dbReference>
<evidence type="ECO:0000313" key="10">
    <source>
        <dbReference type="EMBL" id="AJC48426.1"/>
    </source>
</evidence>
<dbReference type="OrthoDB" id="9810134at2"/>
<feature type="transmembrane region" description="Helical" evidence="8">
    <location>
        <begin position="265"/>
        <end position="285"/>
    </location>
</feature>
<dbReference type="InterPro" id="IPR036640">
    <property type="entry name" value="ABC1_TM_sf"/>
</dbReference>
<name>A0A0A8E8F3_9GAMM</name>
<evidence type="ECO:0000256" key="4">
    <source>
        <dbReference type="ARBA" id="ARBA00022741"/>
    </source>
</evidence>
<keyword evidence="6 8" id="KW-1133">Transmembrane helix</keyword>
<evidence type="ECO:0000256" key="7">
    <source>
        <dbReference type="ARBA" id="ARBA00023136"/>
    </source>
</evidence>
<dbReference type="STRING" id="594679.SD28_01555"/>
<keyword evidence="7 8" id="KW-0472">Membrane</keyword>
<dbReference type="PROSITE" id="PS00211">
    <property type="entry name" value="ABC_TRANSPORTER_1"/>
    <property type="match status" value="1"/>
</dbReference>
<evidence type="ECO:0000313" key="11">
    <source>
        <dbReference type="Proteomes" id="UP000031104"/>
    </source>
</evidence>
<accession>A0A0A8E8F3</accession>
<feature type="transmembrane region" description="Helical" evidence="8">
    <location>
        <begin position="21"/>
        <end position="44"/>
    </location>
</feature>
<sequence length="548" mass="64795">MTLLKNIWFVTKPFWTNSLKFNVLFALFLCILLEFISVGLSVYLNYWNVDFYNSLQQYNYQLLVYQLMKFIFIIFFMLANSFALYVISQIFVIRMREYLTNFYTKYWLYSKVYVADLGEYDNSDERISYDIKELVTLLKNLFLGFVGSILTFVLFSWILWHLSGSFEFNIYGYKLTIHGYLFWLALLLAAINILTVIKVGKPLRKIIYDKQKYEAEFRFGLATIRNNNYHIHDSNLEKIKFLKSKTDFKYIVDNFYVLTFREIRINLVTSLFSQVYGIIGIFLSLPRYFARVLSFGQIMQINMAFLKVVSPLLFFIYSYEQVTELKTNVKRLMELKKQIDNSNDRNLYTIDTSQQELLKIDDLSIFSFQKILFANLSISLKNKQSLLIQGKIGAGKTTLLRVIKGVYKDFKGNLCYNIRPQILLMTSKPYFLKDDFKRAMFSPLITNIPSDQEFINILKELDVLYLKKFIGKSYNWNNILSLGEQQKLSFCKLFIKKYNLVLLDEATSNLDEKSQERVYQLLKEKKVTFISASHDQGLKKFHDKLFSI</sequence>
<evidence type="ECO:0000256" key="8">
    <source>
        <dbReference type="SAM" id="Phobius"/>
    </source>
</evidence>
<dbReference type="InterPro" id="IPR003439">
    <property type="entry name" value="ABC_transporter-like_ATP-bd"/>
</dbReference>
<dbReference type="InterPro" id="IPR027417">
    <property type="entry name" value="P-loop_NTPase"/>
</dbReference>
<dbReference type="EMBL" id="CP010427">
    <property type="protein sequence ID" value="AJC48426.1"/>
    <property type="molecule type" value="Genomic_DNA"/>
</dbReference>
<dbReference type="GO" id="GO:0005524">
    <property type="term" value="F:ATP binding"/>
    <property type="evidence" value="ECO:0007669"/>
    <property type="project" value="UniProtKB-KW"/>
</dbReference>
<dbReference type="Gene3D" id="1.20.1560.10">
    <property type="entry name" value="ABC transporter type 1, transmembrane domain"/>
    <property type="match status" value="1"/>
</dbReference>
<dbReference type="PROSITE" id="PS50929">
    <property type="entry name" value="ABC_TM1F"/>
    <property type="match status" value="1"/>
</dbReference>
<evidence type="ECO:0000256" key="1">
    <source>
        <dbReference type="ARBA" id="ARBA00004651"/>
    </source>
</evidence>
<dbReference type="Gene3D" id="3.40.50.300">
    <property type="entry name" value="P-loop containing nucleotide triphosphate hydrolases"/>
    <property type="match status" value="1"/>
</dbReference>
<dbReference type="InterPro" id="IPR017871">
    <property type="entry name" value="ABC_transporter-like_CS"/>
</dbReference>
<gene>
    <name evidence="10" type="ORF">SD28_01555</name>
</gene>
<evidence type="ECO:0000256" key="2">
    <source>
        <dbReference type="ARBA" id="ARBA00022448"/>
    </source>
</evidence>
<organism evidence="10 11">
    <name type="scientific">Allofrancisella guangzhouensis</name>
    <dbReference type="NCBI Taxonomy" id="594679"/>
    <lineage>
        <taxon>Bacteria</taxon>
        <taxon>Pseudomonadati</taxon>
        <taxon>Pseudomonadota</taxon>
        <taxon>Gammaproteobacteria</taxon>
        <taxon>Thiotrichales</taxon>
        <taxon>Francisellaceae</taxon>
        <taxon>Allofrancisella</taxon>
    </lineage>
</organism>
<dbReference type="KEGG" id="fgu:SD28_01555"/>
<dbReference type="HOGENOM" id="CLU_007587_6_1_6"/>
<keyword evidence="4" id="KW-0547">Nucleotide-binding</keyword>
<dbReference type="PANTHER" id="PTHR11384:SF59">
    <property type="entry name" value="LYSOSOMAL COBALAMIN TRANSPORTER ABCD4"/>
    <property type="match status" value="1"/>
</dbReference>
<dbReference type="InterPro" id="IPR009248">
    <property type="entry name" value="SbmA_BacA"/>
</dbReference>
<evidence type="ECO:0000256" key="5">
    <source>
        <dbReference type="ARBA" id="ARBA00022840"/>
    </source>
</evidence>
<feature type="transmembrane region" description="Helical" evidence="8">
    <location>
        <begin position="297"/>
        <end position="317"/>
    </location>
</feature>
<dbReference type="AlphaFoldDB" id="A0A0A8E8F3"/>
<dbReference type="InterPro" id="IPR050835">
    <property type="entry name" value="ABC_transporter_sub-D"/>
</dbReference>
<evidence type="ECO:0000259" key="9">
    <source>
        <dbReference type="PROSITE" id="PS50929"/>
    </source>
</evidence>
<dbReference type="PANTHER" id="PTHR11384">
    <property type="entry name" value="ATP-BINDING CASSETTE, SUB-FAMILY D MEMBER"/>
    <property type="match status" value="1"/>
</dbReference>
<feature type="transmembrane region" description="Helical" evidence="8">
    <location>
        <begin position="141"/>
        <end position="160"/>
    </location>
</feature>
<feature type="domain" description="ABC transmembrane type-1" evidence="9">
    <location>
        <begin position="28"/>
        <end position="324"/>
    </location>
</feature>
<dbReference type="SUPFAM" id="SSF52540">
    <property type="entry name" value="P-loop containing nucleoside triphosphate hydrolases"/>
    <property type="match status" value="1"/>
</dbReference>
<keyword evidence="2" id="KW-0813">Transport</keyword>
<reference evidence="10 11" key="1">
    <citation type="submission" date="2014-12" db="EMBL/GenBank/DDBJ databases">
        <title>Complete genome sequence of Francisella guanzhouensis strain 08HL01032 isolated from air-conditioning system in China.</title>
        <authorList>
            <person name="Svensson D."/>
            <person name="Ohrman C."/>
            <person name="Backman S."/>
            <person name="Karlsson E."/>
            <person name="Nilsson E."/>
            <person name="Bystrom M."/>
            <person name="Larkeryd A."/>
            <person name="Stenberg P."/>
            <person name="Scholtz H.C."/>
            <person name="Forsman M."/>
            <person name="Sjodin A."/>
        </authorList>
    </citation>
    <scope>NUCLEOTIDE SEQUENCE [LARGE SCALE GENOMIC DNA]</scope>
    <source>
        <strain evidence="10 11">08HL01032</strain>
    </source>
</reference>
<proteinExistence type="predicted"/>
<dbReference type="Proteomes" id="UP000031104">
    <property type="component" value="Chromosome"/>
</dbReference>
<dbReference type="GO" id="GO:1904680">
    <property type="term" value="F:peptide transmembrane transporter activity"/>
    <property type="evidence" value="ECO:0007669"/>
    <property type="project" value="InterPro"/>
</dbReference>
<dbReference type="GO" id="GO:0016887">
    <property type="term" value="F:ATP hydrolysis activity"/>
    <property type="evidence" value="ECO:0007669"/>
    <property type="project" value="InterPro"/>
</dbReference>
<protein>
    <recommendedName>
        <fullName evidence="9">ABC transmembrane type-1 domain-containing protein</fullName>
    </recommendedName>
</protein>
<dbReference type="GO" id="GO:0140359">
    <property type="term" value="F:ABC-type transporter activity"/>
    <property type="evidence" value="ECO:0007669"/>
    <property type="project" value="InterPro"/>
</dbReference>
<evidence type="ECO:0000256" key="3">
    <source>
        <dbReference type="ARBA" id="ARBA00022692"/>
    </source>
</evidence>
<feature type="transmembrane region" description="Helical" evidence="8">
    <location>
        <begin position="64"/>
        <end position="87"/>
    </location>
</feature>
<feature type="transmembrane region" description="Helical" evidence="8">
    <location>
        <begin position="180"/>
        <end position="200"/>
    </location>
</feature>
<comment type="subcellular location">
    <subcellularLocation>
        <location evidence="1">Cell membrane</location>
        <topology evidence="1">Multi-pass membrane protein</topology>
    </subcellularLocation>
</comment>
<dbReference type="RefSeq" id="WP_039123389.1">
    <property type="nucleotide sequence ID" value="NZ_CP010427.1"/>
</dbReference>
<keyword evidence="5" id="KW-0067">ATP-binding</keyword>
<keyword evidence="11" id="KW-1185">Reference proteome</keyword>
<dbReference type="SUPFAM" id="SSF90123">
    <property type="entry name" value="ABC transporter transmembrane region"/>
    <property type="match status" value="1"/>
</dbReference>
<dbReference type="Pfam" id="PF00005">
    <property type="entry name" value="ABC_tran"/>
    <property type="match status" value="1"/>
</dbReference>
<keyword evidence="3 8" id="KW-0812">Transmembrane</keyword>
<dbReference type="GO" id="GO:0015833">
    <property type="term" value="P:peptide transport"/>
    <property type="evidence" value="ECO:0007669"/>
    <property type="project" value="InterPro"/>
</dbReference>
<dbReference type="Pfam" id="PF05992">
    <property type="entry name" value="SbmA_BacA"/>
    <property type="match status" value="1"/>
</dbReference>
<evidence type="ECO:0000256" key="6">
    <source>
        <dbReference type="ARBA" id="ARBA00022989"/>
    </source>
</evidence>